<organism evidence="1">
    <name type="scientific">Haptolina ericina</name>
    <dbReference type="NCBI Taxonomy" id="156174"/>
    <lineage>
        <taxon>Eukaryota</taxon>
        <taxon>Haptista</taxon>
        <taxon>Haptophyta</taxon>
        <taxon>Prymnesiophyceae</taxon>
        <taxon>Prymnesiales</taxon>
        <taxon>Prymnesiaceae</taxon>
        <taxon>Haptolina</taxon>
    </lineage>
</organism>
<gene>
    <name evidence="1" type="ORF">HERI1096_LOCUS40861</name>
</gene>
<reference evidence="1" key="1">
    <citation type="submission" date="2021-01" db="EMBL/GenBank/DDBJ databases">
        <authorList>
            <person name="Corre E."/>
            <person name="Pelletier E."/>
            <person name="Niang G."/>
            <person name="Scheremetjew M."/>
            <person name="Finn R."/>
            <person name="Kale V."/>
            <person name="Holt S."/>
            <person name="Cochrane G."/>
            <person name="Meng A."/>
            <person name="Brown T."/>
            <person name="Cohen L."/>
        </authorList>
    </citation>
    <scope>NUCLEOTIDE SEQUENCE</scope>
    <source>
        <strain evidence="1">CCMP281</strain>
    </source>
</reference>
<accession>A0A7S3C5Q9</accession>
<sequence>MVVQIPWGEIPWCPDTMVPGRSNRVSHPSAEAPADLIKSIMPSRHFSSSRHRSLISFSALARATFVVSPSSALFDTRPADLIKSIISSRRFSLSFRRPAISSSALLSDVRVVGMVPGRQRGGALVKTSEANKTGEGRGDWLA</sequence>
<protein>
    <submittedName>
        <fullName evidence="1">Uncharacterized protein</fullName>
    </submittedName>
</protein>
<dbReference type="AlphaFoldDB" id="A0A7S3C5Q9"/>
<dbReference type="EMBL" id="HBHX01073788">
    <property type="protein sequence ID" value="CAE0154949.1"/>
    <property type="molecule type" value="Transcribed_RNA"/>
</dbReference>
<proteinExistence type="predicted"/>
<name>A0A7S3C5Q9_9EUKA</name>
<evidence type="ECO:0000313" key="1">
    <source>
        <dbReference type="EMBL" id="CAE0154949.1"/>
    </source>
</evidence>